<dbReference type="STRING" id="1223802.SUTH_01691"/>
<evidence type="ECO:0000256" key="1">
    <source>
        <dbReference type="SAM" id="SignalP"/>
    </source>
</evidence>
<gene>
    <name evidence="2" type="ORF">SUTH_01691</name>
</gene>
<dbReference type="KEGG" id="shd:SUTH_01691"/>
<organism evidence="2 3">
    <name type="scientific">Sulfuritalea hydrogenivorans sk43H</name>
    <dbReference type="NCBI Taxonomy" id="1223802"/>
    <lineage>
        <taxon>Bacteria</taxon>
        <taxon>Pseudomonadati</taxon>
        <taxon>Pseudomonadota</taxon>
        <taxon>Betaproteobacteria</taxon>
        <taxon>Nitrosomonadales</taxon>
        <taxon>Sterolibacteriaceae</taxon>
        <taxon>Sulfuritalea</taxon>
    </lineage>
</organism>
<dbReference type="RefSeq" id="WP_041098518.1">
    <property type="nucleotide sequence ID" value="NZ_AP012547.1"/>
</dbReference>
<dbReference type="Proteomes" id="UP000031637">
    <property type="component" value="Chromosome"/>
</dbReference>
<reference evidence="2 3" key="1">
    <citation type="journal article" date="2014" name="Syst. Appl. Microbiol.">
        <title>Complete genomes of freshwater sulfur oxidizers Sulfuricella denitrificans skB26 and Sulfuritalea hydrogenivorans sk43H: genetic insights into the sulfur oxidation pathway of betaproteobacteria.</title>
        <authorList>
            <person name="Watanabe T."/>
            <person name="Kojima H."/>
            <person name="Fukui M."/>
        </authorList>
    </citation>
    <scope>NUCLEOTIDE SEQUENCE [LARGE SCALE GENOMIC DNA]</scope>
    <source>
        <strain evidence="2">DSM22779</strain>
    </source>
</reference>
<accession>W0SE36</accession>
<feature type="chain" id="PRO_5004795006" evidence="1">
    <location>
        <begin position="30"/>
        <end position="193"/>
    </location>
</feature>
<dbReference type="EMBL" id="AP012547">
    <property type="protein sequence ID" value="BAO29484.1"/>
    <property type="molecule type" value="Genomic_DNA"/>
</dbReference>
<dbReference type="HOGENOM" id="CLU_113315_0_0_4"/>
<name>W0SE36_9PROT</name>
<dbReference type="AlphaFoldDB" id="W0SE36"/>
<protein>
    <submittedName>
        <fullName evidence="2">Putative lipoprotein</fullName>
    </submittedName>
</protein>
<keyword evidence="1" id="KW-0732">Signal</keyword>
<keyword evidence="3" id="KW-1185">Reference proteome</keyword>
<proteinExistence type="predicted"/>
<keyword evidence="2" id="KW-0449">Lipoprotein</keyword>
<feature type="signal peptide" evidence="1">
    <location>
        <begin position="1"/>
        <end position="29"/>
    </location>
</feature>
<evidence type="ECO:0000313" key="3">
    <source>
        <dbReference type="Proteomes" id="UP000031637"/>
    </source>
</evidence>
<sequence>MRLHLARPNIVAALAAFTILCGHAGLSFAASAEEQRGEIRKMRQQTLAHLYKVHPGARQHIQKAAGYAVFSNVGINLIFLSAAGGSGVAHDNKTGRDVFMKMVSGGIGIGLGVKDFRGVFVFASADGLKSFVNSGWEASAQADAAAKAGEKGGAAAGAITVAPGVSLYQLTENGLALQATIQGTKYYKNDDLN</sequence>
<evidence type="ECO:0000313" key="2">
    <source>
        <dbReference type="EMBL" id="BAO29484.1"/>
    </source>
</evidence>